<keyword evidence="4" id="KW-0804">Transcription</keyword>
<keyword evidence="9" id="KW-1185">Reference proteome</keyword>
<evidence type="ECO:0000256" key="5">
    <source>
        <dbReference type="ARBA" id="ARBA00023242"/>
    </source>
</evidence>
<feature type="compositionally biased region" description="Low complexity" evidence="6">
    <location>
        <begin position="161"/>
        <end position="170"/>
    </location>
</feature>
<comment type="caution">
    <text evidence="8">The sequence shown here is derived from an EMBL/GenBank/DDBJ whole genome shotgun (WGS) entry which is preliminary data.</text>
</comment>
<dbReference type="SMART" id="SM00774">
    <property type="entry name" value="WRKY"/>
    <property type="match status" value="1"/>
</dbReference>
<evidence type="ECO:0000259" key="7">
    <source>
        <dbReference type="SMART" id="SM00774"/>
    </source>
</evidence>
<dbReference type="InterPro" id="IPR036576">
    <property type="entry name" value="WRKY_dom_sf"/>
</dbReference>
<gene>
    <name evidence="8" type="ORF">HU200_027471</name>
</gene>
<accession>A0A835ETI0</accession>
<organism evidence="8 9">
    <name type="scientific">Digitaria exilis</name>
    <dbReference type="NCBI Taxonomy" id="1010633"/>
    <lineage>
        <taxon>Eukaryota</taxon>
        <taxon>Viridiplantae</taxon>
        <taxon>Streptophyta</taxon>
        <taxon>Embryophyta</taxon>
        <taxon>Tracheophyta</taxon>
        <taxon>Spermatophyta</taxon>
        <taxon>Magnoliopsida</taxon>
        <taxon>Liliopsida</taxon>
        <taxon>Poales</taxon>
        <taxon>Poaceae</taxon>
        <taxon>PACMAD clade</taxon>
        <taxon>Panicoideae</taxon>
        <taxon>Panicodae</taxon>
        <taxon>Paniceae</taxon>
        <taxon>Anthephorinae</taxon>
        <taxon>Digitaria</taxon>
    </lineage>
</organism>
<evidence type="ECO:0000313" key="9">
    <source>
        <dbReference type="Proteomes" id="UP000636709"/>
    </source>
</evidence>
<evidence type="ECO:0000256" key="1">
    <source>
        <dbReference type="ARBA" id="ARBA00004123"/>
    </source>
</evidence>
<feature type="region of interest" description="Disordered" evidence="6">
    <location>
        <begin position="143"/>
        <end position="182"/>
    </location>
</feature>
<dbReference type="GO" id="GO:0005634">
    <property type="term" value="C:nucleus"/>
    <property type="evidence" value="ECO:0007669"/>
    <property type="project" value="UniProtKB-SubCell"/>
</dbReference>
<evidence type="ECO:0000256" key="2">
    <source>
        <dbReference type="ARBA" id="ARBA00023015"/>
    </source>
</evidence>
<feature type="region of interest" description="Disordered" evidence="6">
    <location>
        <begin position="17"/>
        <end position="40"/>
    </location>
</feature>
<dbReference type="InterPro" id="IPR003657">
    <property type="entry name" value="WRKY_dom"/>
</dbReference>
<dbReference type="Proteomes" id="UP000636709">
    <property type="component" value="Unassembled WGS sequence"/>
</dbReference>
<dbReference type="OrthoDB" id="669581at2759"/>
<sequence length="237" mass="26576">MASPRLKRNQQAIQLYGQGGVFGLSPPETTAPPRDSRKKRCSYREDRHCQASKLVQQVTHDDTPLYEVTYTHEHTCNAAHVPVPAVEVEDERPATASGGGLLLTFGSSGAGHRRNTQIRLKEEQQEYHHNPNPFLMMNLNHQNNNSQPHAIPSHRVPPPTTLSSSSQPFPIMESSSSPTLPWTDDEDDILTWDWDYSPAYDLDDHLQFGADHVQFPWKSDGGSALANLGMEMEGWRV</sequence>
<keyword evidence="2" id="KW-0805">Transcription regulation</keyword>
<proteinExistence type="predicted"/>
<dbReference type="EMBL" id="JACEFO010001734">
    <property type="protein sequence ID" value="KAF8714932.1"/>
    <property type="molecule type" value="Genomic_DNA"/>
</dbReference>
<dbReference type="GO" id="GO:0003700">
    <property type="term" value="F:DNA-binding transcription factor activity"/>
    <property type="evidence" value="ECO:0007669"/>
    <property type="project" value="InterPro"/>
</dbReference>
<evidence type="ECO:0000313" key="8">
    <source>
        <dbReference type="EMBL" id="KAF8714932.1"/>
    </source>
</evidence>
<dbReference type="GO" id="GO:0043565">
    <property type="term" value="F:sequence-specific DNA binding"/>
    <property type="evidence" value="ECO:0007669"/>
    <property type="project" value="InterPro"/>
</dbReference>
<dbReference type="AlphaFoldDB" id="A0A835ETI0"/>
<evidence type="ECO:0000256" key="6">
    <source>
        <dbReference type="SAM" id="MobiDB-lite"/>
    </source>
</evidence>
<dbReference type="SUPFAM" id="SSF118290">
    <property type="entry name" value="WRKY DNA-binding domain"/>
    <property type="match status" value="1"/>
</dbReference>
<comment type="subcellular location">
    <subcellularLocation>
        <location evidence="1">Nucleus</location>
    </subcellularLocation>
</comment>
<evidence type="ECO:0000256" key="4">
    <source>
        <dbReference type="ARBA" id="ARBA00023163"/>
    </source>
</evidence>
<dbReference type="Gene3D" id="2.20.25.80">
    <property type="entry name" value="WRKY domain"/>
    <property type="match status" value="1"/>
</dbReference>
<name>A0A835ETI0_9POAL</name>
<evidence type="ECO:0000256" key="3">
    <source>
        <dbReference type="ARBA" id="ARBA00023125"/>
    </source>
</evidence>
<protein>
    <recommendedName>
        <fullName evidence="7">WRKY domain-containing protein</fullName>
    </recommendedName>
</protein>
<dbReference type="Pfam" id="PF03106">
    <property type="entry name" value="WRKY"/>
    <property type="match status" value="1"/>
</dbReference>
<keyword evidence="5" id="KW-0539">Nucleus</keyword>
<feature type="domain" description="WRKY" evidence="7">
    <location>
        <begin position="34"/>
        <end position="78"/>
    </location>
</feature>
<keyword evidence="3" id="KW-0238">DNA-binding</keyword>
<reference evidence="8" key="1">
    <citation type="submission" date="2020-07" db="EMBL/GenBank/DDBJ databases">
        <title>Genome sequence and genetic diversity analysis of an under-domesticated orphan crop, white fonio (Digitaria exilis).</title>
        <authorList>
            <person name="Bennetzen J.L."/>
            <person name="Chen S."/>
            <person name="Ma X."/>
            <person name="Wang X."/>
            <person name="Yssel A.E.J."/>
            <person name="Chaluvadi S.R."/>
            <person name="Johnson M."/>
            <person name="Gangashetty P."/>
            <person name="Hamidou F."/>
            <person name="Sanogo M.D."/>
            <person name="Zwaenepoel A."/>
            <person name="Wallace J."/>
            <person name="Van De Peer Y."/>
            <person name="Van Deynze A."/>
        </authorList>
    </citation>
    <scope>NUCLEOTIDE SEQUENCE</scope>
    <source>
        <tissue evidence="8">Leaves</tissue>
    </source>
</reference>